<comment type="caution">
    <text evidence="2">The sequence shown here is derived from an EMBL/GenBank/DDBJ whole genome shotgun (WGS) entry which is preliminary data.</text>
</comment>
<feature type="transmembrane region" description="Helical" evidence="1">
    <location>
        <begin position="165"/>
        <end position="190"/>
    </location>
</feature>
<sequence>MAWKRLRPSVLLSVCQSMYIGSLISFLTATFVGSAFILTSYVCYETVNYCQFYPKEFIPIRIQWMRSISDIIACAFLYIWFLAYLLFLFRPYQLKGVKRKLFLVCCVTYCLDSLYRVGLQVLNISHSNLSSVQKIPLNILFVMNYCVQAYLLTKHFRPTTKKGQLILFLQLIVPAYFCLFLAIPVASLIYPAYNKQDNEGKLLIALFAPLIGVVLEVISRIFVQRLCNITHPGYSYVLLAPLYCASAVMFRLLQAELDSLKSIAIIGIIHGAAEVIERSTMVAIDHLCHAILKRESTPWGSFRTPRRERLMADIAIMSMLYESIAIVSVNGVLYLYQMIYLQNESFVNLLKYFAIFTSVPLAIECFFITLSIMIATRYQNMPIMAIWRRRWKRHIVLAIITSVSIANWTSTNLLVIIRQIRLVKCRLVKLVYDYHLCFLKIGYFVDAFLFCFSSVFYSRLHAFGQRFKIIFVSNVTPRFKVLLAKWWHAQFFKVWLLTELFCQTGYRFYQFSSKISPELGVLNGVWRERSRNYVGTEIVTDYVTR</sequence>
<feature type="transmembrane region" description="Helical" evidence="1">
    <location>
        <begin position="135"/>
        <end position="153"/>
    </location>
</feature>
<feature type="transmembrane region" description="Helical" evidence="1">
    <location>
        <begin position="395"/>
        <end position="418"/>
    </location>
</feature>
<keyword evidence="1" id="KW-1133">Transmembrane helix</keyword>
<feature type="transmembrane region" description="Helical" evidence="1">
    <location>
        <begin position="101"/>
        <end position="123"/>
    </location>
</feature>
<feature type="transmembrane region" description="Helical" evidence="1">
    <location>
        <begin position="202"/>
        <end position="222"/>
    </location>
</feature>
<organism evidence="2 3">
    <name type="scientific">Pocillopora meandrina</name>
    <dbReference type="NCBI Taxonomy" id="46732"/>
    <lineage>
        <taxon>Eukaryota</taxon>
        <taxon>Metazoa</taxon>
        <taxon>Cnidaria</taxon>
        <taxon>Anthozoa</taxon>
        <taxon>Hexacorallia</taxon>
        <taxon>Scleractinia</taxon>
        <taxon>Astrocoeniina</taxon>
        <taxon>Pocilloporidae</taxon>
        <taxon>Pocillopora</taxon>
    </lineage>
</organism>
<dbReference type="EMBL" id="CALNXJ010000010">
    <property type="protein sequence ID" value="CAH3105950.1"/>
    <property type="molecule type" value="Genomic_DNA"/>
</dbReference>
<dbReference type="AlphaFoldDB" id="A0AAU9WBA2"/>
<keyword evidence="1" id="KW-0812">Transmembrane</keyword>
<feature type="transmembrane region" description="Helical" evidence="1">
    <location>
        <begin position="314"/>
        <end position="337"/>
    </location>
</feature>
<gene>
    <name evidence="2" type="ORF">PMEA_00002089</name>
</gene>
<feature type="transmembrane region" description="Helical" evidence="1">
    <location>
        <begin position="349"/>
        <end position="374"/>
    </location>
</feature>
<protein>
    <submittedName>
        <fullName evidence="2">Uncharacterized protein</fullName>
    </submittedName>
</protein>
<evidence type="ECO:0000256" key="1">
    <source>
        <dbReference type="SAM" id="Phobius"/>
    </source>
</evidence>
<dbReference type="Proteomes" id="UP001159428">
    <property type="component" value="Unassembled WGS sequence"/>
</dbReference>
<evidence type="ECO:0000313" key="2">
    <source>
        <dbReference type="EMBL" id="CAH3105950.1"/>
    </source>
</evidence>
<feature type="transmembrane region" description="Helical" evidence="1">
    <location>
        <begin position="438"/>
        <end position="458"/>
    </location>
</feature>
<accession>A0AAU9WBA2</accession>
<feature type="transmembrane region" description="Helical" evidence="1">
    <location>
        <begin position="20"/>
        <end position="44"/>
    </location>
</feature>
<name>A0AAU9WBA2_9CNID</name>
<proteinExistence type="predicted"/>
<feature type="transmembrane region" description="Helical" evidence="1">
    <location>
        <begin position="64"/>
        <end position="89"/>
    </location>
</feature>
<evidence type="ECO:0000313" key="3">
    <source>
        <dbReference type="Proteomes" id="UP001159428"/>
    </source>
</evidence>
<keyword evidence="3" id="KW-1185">Reference proteome</keyword>
<keyword evidence="1" id="KW-0472">Membrane</keyword>
<reference evidence="2 3" key="1">
    <citation type="submission" date="2022-05" db="EMBL/GenBank/DDBJ databases">
        <authorList>
            <consortium name="Genoscope - CEA"/>
            <person name="William W."/>
        </authorList>
    </citation>
    <scope>NUCLEOTIDE SEQUENCE [LARGE SCALE GENOMIC DNA]</scope>
</reference>